<proteinExistence type="predicted"/>
<sequence length="151" mass="17248">MQRRTMAKLAYLCLMNGTWDGTQILSNDYLQEALSPGSGAVGSNYGYLFYLDNYTTNFNFYYTSGAFGQNFYVIPELDLLFLVNGWSYEEPSREFLLTDYIIPSILNYEEPEPSGDTSIPGMPISLLLICILTILAITLRKKKEDITFRKE</sequence>
<keyword evidence="1" id="KW-0812">Transmembrane</keyword>
<reference evidence="2" key="1">
    <citation type="journal article" date="2015" name="Nature">
        <title>Complex archaea that bridge the gap between prokaryotes and eukaryotes.</title>
        <authorList>
            <person name="Spang A."/>
            <person name="Saw J.H."/>
            <person name="Jorgensen S.L."/>
            <person name="Zaremba-Niedzwiedzka K."/>
            <person name="Martijn J."/>
            <person name="Lind A.E."/>
            <person name="van Eijk R."/>
            <person name="Schleper C."/>
            <person name="Guy L."/>
            <person name="Ettema T.J."/>
        </authorList>
    </citation>
    <scope>NUCLEOTIDE SEQUENCE</scope>
</reference>
<dbReference type="AlphaFoldDB" id="A0A0F9H8T8"/>
<feature type="transmembrane region" description="Helical" evidence="1">
    <location>
        <begin position="119"/>
        <end position="139"/>
    </location>
</feature>
<dbReference type="SUPFAM" id="SSF56601">
    <property type="entry name" value="beta-lactamase/transpeptidase-like"/>
    <property type="match status" value="1"/>
</dbReference>
<evidence type="ECO:0000256" key="1">
    <source>
        <dbReference type="SAM" id="Phobius"/>
    </source>
</evidence>
<name>A0A0F9H8T8_9ZZZZ</name>
<dbReference type="Gene3D" id="3.40.710.10">
    <property type="entry name" value="DD-peptidase/beta-lactamase superfamily"/>
    <property type="match status" value="1"/>
</dbReference>
<protein>
    <recommendedName>
        <fullName evidence="3">Beta-lactamase-related domain-containing protein</fullName>
    </recommendedName>
</protein>
<evidence type="ECO:0008006" key="3">
    <source>
        <dbReference type="Google" id="ProtNLM"/>
    </source>
</evidence>
<keyword evidence="1" id="KW-1133">Transmembrane helix</keyword>
<organism evidence="2">
    <name type="scientific">marine sediment metagenome</name>
    <dbReference type="NCBI Taxonomy" id="412755"/>
    <lineage>
        <taxon>unclassified sequences</taxon>
        <taxon>metagenomes</taxon>
        <taxon>ecological metagenomes</taxon>
    </lineage>
</organism>
<dbReference type="InterPro" id="IPR012338">
    <property type="entry name" value="Beta-lactam/transpept-like"/>
</dbReference>
<keyword evidence="1" id="KW-0472">Membrane</keyword>
<dbReference type="EMBL" id="LAZR01015762">
    <property type="protein sequence ID" value="KKM07475.1"/>
    <property type="molecule type" value="Genomic_DNA"/>
</dbReference>
<gene>
    <name evidence="2" type="ORF">LCGC14_1733540</name>
</gene>
<accession>A0A0F9H8T8</accession>
<comment type="caution">
    <text evidence="2">The sequence shown here is derived from an EMBL/GenBank/DDBJ whole genome shotgun (WGS) entry which is preliminary data.</text>
</comment>
<evidence type="ECO:0000313" key="2">
    <source>
        <dbReference type="EMBL" id="KKM07475.1"/>
    </source>
</evidence>